<reference evidence="3 4" key="1">
    <citation type="journal article" date="2009" name="Nature">
        <title>Evolution of pathogenicity and sexual reproduction in eight Candida genomes.</title>
        <authorList>
            <person name="Butler G."/>
            <person name="Rasmussen M.D."/>
            <person name="Lin M.F."/>
            <person name="Santos M.A."/>
            <person name="Sakthikumar S."/>
            <person name="Munro C.A."/>
            <person name="Rheinbay E."/>
            <person name="Grabherr M."/>
            <person name="Forche A."/>
            <person name="Reedy J.L."/>
            <person name="Agrafioti I."/>
            <person name="Arnaud M.B."/>
            <person name="Bates S."/>
            <person name="Brown A.J."/>
            <person name="Brunke S."/>
            <person name="Costanzo M.C."/>
            <person name="Fitzpatrick D.A."/>
            <person name="de Groot P.W."/>
            <person name="Harris D."/>
            <person name="Hoyer L.L."/>
            <person name="Hube B."/>
            <person name="Klis F.M."/>
            <person name="Kodira C."/>
            <person name="Lennard N."/>
            <person name="Logue M.E."/>
            <person name="Martin R."/>
            <person name="Neiman A.M."/>
            <person name="Nikolaou E."/>
            <person name="Quail M.A."/>
            <person name="Quinn J."/>
            <person name="Santos M.C."/>
            <person name="Schmitzberger F.F."/>
            <person name="Sherlock G."/>
            <person name="Shah P."/>
            <person name="Silverstein K.A."/>
            <person name="Skrzypek M.S."/>
            <person name="Soll D."/>
            <person name="Staggs R."/>
            <person name="Stansfield I."/>
            <person name="Stumpf M.P."/>
            <person name="Sudbery P.E."/>
            <person name="Srikantha T."/>
            <person name="Zeng Q."/>
            <person name="Berman J."/>
            <person name="Berriman M."/>
            <person name="Heitman J."/>
            <person name="Gow N.A."/>
            <person name="Lorenz M.C."/>
            <person name="Birren B.W."/>
            <person name="Kellis M."/>
            <person name="Cuomo C.A."/>
        </authorList>
    </citation>
    <scope>NUCLEOTIDE SEQUENCE [LARGE SCALE GENOMIC DNA]</scope>
    <source>
        <strain evidence="4">ATCC 11503 / BCRC 21390 / CBS 2605 / JCM 1781 / NBRC 1676 / NRRL YB-4239</strain>
    </source>
</reference>
<evidence type="ECO:0000256" key="1">
    <source>
        <dbReference type="PROSITE-ProRule" id="PRU00047"/>
    </source>
</evidence>
<evidence type="ECO:0000259" key="2">
    <source>
        <dbReference type="PROSITE" id="PS50158"/>
    </source>
</evidence>
<dbReference type="HOGENOM" id="CLU_1038549_0_0_1"/>
<sequence>MSPSNFFSNMRVPDDVKLIGKYNFEIWHMYFVNHTNYGKKNLYHYLTCDEGDENYVDDENDIFHESADAFIKASISPEILKTLRRKGLKGKAAYKAICEIYGTFTPKDKILQVTKYTEECLDESISIPERMSTANHLSRFILKQPEEEHECLMHFLWIGQSAKPIMDKFIEMNLPLAMSSFDIITSIYPHLSEPPATTPVATKTVSDRALNNSYNYLCFNCLGLGHKKAECPSPLRTISTHTAIAILKQNIRKVLSRRKTNTEGNYKQ</sequence>
<dbReference type="InterPro" id="IPR001878">
    <property type="entry name" value="Znf_CCHC"/>
</dbReference>
<dbReference type="SMART" id="SM00343">
    <property type="entry name" value="ZnF_C2HC"/>
    <property type="match status" value="1"/>
</dbReference>
<evidence type="ECO:0000313" key="3">
    <source>
        <dbReference type="EMBL" id="EDK46951.1"/>
    </source>
</evidence>
<keyword evidence="1" id="KW-0862">Zinc</keyword>
<accession>A5E693</accession>
<dbReference type="AlphaFoldDB" id="A5E693"/>
<name>A5E693_LODEL</name>
<dbReference type="GO" id="GO:0008270">
    <property type="term" value="F:zinc ion binding"/>
    <property type="evidence" value="ECO:0007669"/>
    <property type="project" value="UniProtKB-KW"/>
</dbReference>
<evidence type="ECO:0000313" key="4">
    <source>
        <dbReference type="Proteomes" id="UP000001996"/>
    </source>
</evidence>
<protein>
    <recommendedName>
        <fullName evidence="2">CCHC-type domain-containing protein</fullName>
    </recommendedName>
</protein>
<dbReference type="GO" id="GO:0003676">
    <property type="term" value="F:nucleic acid binding"/>
    <property type="evidence" value="ECO:0007669"/>
    <property type="project" value="InterPro"/>
</dbReference>
<dbReference type="SUPFAM" id="SSF57756">
    <property type="entry name" value="Retrovirus zinc finger-like domains"/>
    <property type="match status" value="1"/>
</dbReference>
<keyword evidence="4" id="KW-1185">Reference proteome</keyword>
<dbReference type="PROSITE" id="PS50158">
    <property type="entry name" value="ZF_CCHC"/>
    <property type="match status" value="1"/>
</dbReference>
<dbReference type="EMBL" id="CH981531">
    <property type="protein sequence ID" value="EDK46951.1"/>
    <property type="molecule type" value="Genomic_DNA"/>
</dbReference>
<dbReference type="InParanoid" id="A5E693"/>
<dbReference type="Pfam" id="PF17241">
    <property type="entry name" value="Retrotran_gag_4"/>
    <property type="match status" value="1"/>
</dbReference>
<dbReference type="VEuPathDB" id="FungiDB:LELG_05132"/>
<dbReference type="InterPro" id="IPR035179">
    <property type="entry name" value="DUF5314"/>
</dbReference>
<dbReference type="InterPro" id="IPR036875">
    <property type="entry name" value="Znf_CCHC_sf"/>
</dbReference>
<proteinExistence type="predicted"/>
<dbReference type="Proteomes" id="UP000001996">
    <property type="component" value="Unassembled WGS sequence"/>
</dbReference>
<feature type="domain" description="CCHC-type" evidence="2">
    <location>
        <begin position="218"/>
        <end position="233"/>
    </location>
</feature>
<gene>
    <name evidence="3" type="ORF">LELG_05132</name>
</gene>
<dbReference type="OrthoDB" id="10664706at2759"/>
<keyword evidence="1" id="KW-0863">Zinc-finger</keyword>
<organism evidence="3 4">
    <name type="scientific">Lodderomyces elongisporus (strain ATCC 11503 / CBS 2605 / JCM 1781 / NBRC 1676 / NRRL YB-4239)</name>
    <name type="common">Yeast</name>
    <name type="synonym">Saccharomyces elongisporus</name>
    <dbReference type="NCBI Taxonomy" id="379508"/>
    <lineage>
        <taxon>Eukaryota</taxon>
        <taxon>Fungi</taxon>
        <taxon>Dikarya</taxon>
        <taxon>Ascomycota</taxon>
        <taxon>Saccharomycotina</taxon>
        <taxon>Pichiomycetes</taxon>
        <taxon>Debaryomycetaceae</taxon>
        <taxon>Candida/Lodderomyces clade</taxon>
        <taxon>Lodderomyces</taxon>
    </lineage>
</organism>
<keyword evidence="1" id="KW-0479">Metal-binding</keyword>